<evidence type="ECO:0000256" key="4">
    <source>
        <dbReference type="ARBA" id="ARBA00022978"/>
    </source>
</evidence>
<feature type="chain" id="PRO_5001633842" description="Elicitin" evidence="7">
    <location>
        <begin position="18"/>
        <end position="147"/>
    </location>
</feature>
<evidence type="ECO:0000313" key="9">
    <source>
        <dbReference type="Proteomes" id="UP000030745"/>
    </source>
</evidence>
<comment type="similarity">
    <text evidence="2 6">Belongs to the elicitin family.</text>
</comment>
<keyword evidence="5 6" id="KW-1015">Disulfide bond</keyword>
<dbReference type="InterPro" id="IPR036470">
    <property type="entry name" value="Elicitin_sf"/>
</dbReference>
<keyword evidence="9" id="KW-1185">Reference proteome</keyword>
<reference evidence="8 9" key="1">
    <citation type="journal article" date="2013" name="PLoS Genet.">
        <title>Distinctive expansion of potential virulence genes in the genome of the oomycete fish pathogen Saprolegnia parasitica.</title>
        <authorList>
            <person name="Jiang R.H."/>
            <person name="de Bruijn I."/>
            <person name="Haas B.J."/>
            <person name="Belmonte R."/>
            <person name="Lobach L."/>
            <person name="Christie J."/>
            <person name="van den Ackerveken G."/>
            <person name="Bottin A."/>
            <person name="Bulone V."/>
            <person name="Diaz-Moreno S.M."/>
            <person name="Dumas B."/>
            <person name="Fan L."/>
            <person name="Gaulin E."/>
            <person name="Govers F."/>
            <person name="Grenville-Briggs L.J."/>
            <person name="Horner N.R."/>
            <person name="Levin J.Z."/>
            <person name="Mammella M."/>
            <person name="Meijer H.J."/>
            <person name="Morris P."/>
            <person name="Nusbaum C."/>
            <person name="Oome S."/>
            <person name="Phillips A.J."/>
            <person name="van Rooyen D."/>
            <person name="Rzeszutek E."/>
            <person name="Saraiva M."/>
            <person name="Secombes C.J."/>
            <person name="Seidl M.F."/>
            <person name="Snel B."/>
            <person name="Stassen J.H."/>
            <person name="Sykes S."/>
            <person name="Tripathy S."/>
            <person name="van den Berg H."/>
            <person name="Vega-Arreguin J.C."/>
            <person name="Wawra S."/>
            <person name="Young S.K."/>
            <person name="Zeng Q."/>
            <person name="Dieguez-Uribeondo J."/>
            <person name="Russ C."/>
            <person name="Tyler B.M."/>
            <person name="van West P."/>
        </authorList>
    </citation>
    <scope>NUCLEOTIDE SEQUENCE [LARGE SCALE GENOMIC DNA]</scope>
    <source>
        <strain evidence="8 9">CBS 223.65</strain>
    </source>
</reference>
<keyword evidence="3 6" id="KW-0964">Secreted</keyword>
<dbReference type="SUPFAM" id="SSF48647">
    <property type="entry name" value="Fungal elicitin"/>
    <property type="match status" value="1"/>
</dbReference>
<accession>A0A067BWG7</accession>
<proteinExistence type="inferred from homology"/>
<dbReference type="Pfam" id="PF00964">
    <property type="entry name" value="Elicitin"/>
    <property type="match status" value="1"/>
</dbReference>
<protein>
    <recommendedName>
        <fullName evidence="6">Elicitin</fullName>
    </recommendedName>
</protein>
<evidence type="ECO:0000256" key="2">
    <source>
        <dbReference type="ARBA" id="ARBA00009544"/>
    </source>
</evidence>
<dbReference type="OrthoDB" id="67692at2759"/>
<organism evidence="8 9">
    <name type="scientific">Saprolegnia parasitica (strain CBS 223.65)</name>
    <dbReference type="NCBI Taxonomy" id="695850"/>
    <lineage>
        <taxon>Eukaryota</taxon>
        <taxon>Sar</taxon>
        <taxon>Stramenopiles</taxon>
        <taxon>Oomycota</taxon>
        <taxon>Saprolegniomycetes</taxon>
        <taxon>Saprolegniales</taxon>
        <taxon>Saprolegniaceae</taxon>
        <taxon>Saprolegnia</taxon>
    </lineage>
</organism>
<dbReference type="InterPro" id="IPR002200">
    <property type="entry name" value="Elicitin"/>
</dbReference>
<dbReference type="EMBL" id="KK583412">
    <property type="protein sequence ID" value="KDO18626.1"/>
    <property type="molecule type" value="Genomic_DNA"/>
</dbReference>
<evidence type="ECO:0000256" key="7">
    <source>
        <dbReference type="SAM" id="SignalP"/>
    </source>
</evidence>
<gene>
    <name evidence="8" type="ORF">SPRG_16056</name>
</gene>
<dbReference type="GeneID" id="24137715"/>
<dbReference type="Gene3D" id="1.10.239.10">
    <property type="entry name" value="Elicitin domain"/>
    <property type="match status" value="1"/>
</dbReference>
<dbReference type="GO" id="GO:0005576">
    <property type="term" value="C:extracellular region"/>
    <property type="evidence" value="ECO:0007669"/>
    <property type="project" value="UniProtKB-SubCell"/>
</dbReference>
<comment type="subcellular location">
    <subcellularLocation>
        <location evidence="1 6">Secreted</location>
    </subcellularLocation>
</comment>
<dbReference type="OMA" id="MPHCAID"/>
<dbReference type="GO" id="GO:0052040">
    <property type="term" value="P:symbiont-mediated perturbation of host programmed cell death"/>
    <property type="evidence" value="ECO:0007669"/>
    <property type="project" value="UniProtKB-UniRule"/>
</dbReference>
<evidence type="ECO:0000256" key="6">
    <source>
        <dbReference type="RuleBase" id="RU368111"/>
    </source>
</evidence>
<comment type="function">
    <text evidence="6">Induces local and distal defense responses (incompatible hypersensitive reaction) in plants from the solanaceae and cruciferae families. Elicits leaf necrosis and causes the accumulation of pathogenesis-related proteins. Might interact with the lipidic molecules of the plasma membrane.</text>
</comment>
<evidence type="ECO:0000256" key="3">
    <source>
        <dbReference type="ARBA" id="ARBA00022525"/>
    </source>
</evidence>
<evidence type="ECO:0000256" key="1">
    <source>
        <dbReference type="ARBA" id="ARBA00004613"/>
    </source>
</evidence>
<dbReference type="KEGG" id="spar:SPRG_16056"/>
<dbReference type="AlphaFoldDB" id="A0A067BWG7"/>
<keyword evidence="7" id="KW-0732">Signal</keyword>
<feature type="signal peptide" evidence="7">
    <location>
        <begin position="1"/>
        <end position="17"/>
    </location>
</feature>
<sequence>MDAVVVIVLTLCSLVSGDEKGTPPPVPTAANGLPLCAMMEEINSFFTPLYDQPSFEDCMRDADMADVDFLASNEPPSEAQLQHFFHSSSCRTLYAALLRVFTEDMPHCAIDRAGTSIKTFGDKTFDELQHALLTSQAGHGWMTSFNL</sequence>
<dbReference type="RefSeq" id="XP_012210672.1">
    <property type="nucleotide sequence ID" value="XM_012355282.1"/>
</dbReference>
<dbReference type="VEuPathDB" id="FungiDB:SPRG_16056"/>
<dbReference type="Proteomes" id="UP000030745">
    <property type="component" value="Unassembled WGS sequence"/>
</dbReference>
<evidence type="ECO:0000256" key="5">
    <source>
        <dbReference type="ARBA" id="ARBA00023157"/>
    </source>
</evidence>
<keyword evidence="4 6" id="KW-0928">Hypersensitive response elicitation</keyword>
<name>A0A067BWG7_SAPPC</name>
<evidence type="ECO:0000313" key="8">
    <source>
        <dbReference type="EMBL" id="KDO18626.1"/>
    </source>
</evidence>